<dbReference type="PANTHER" id="PTHR34001:SF3">
    <property type="entry name" value="BLL7405 PROTEIN"/>
    <property type="match status" value="1"/>
</dbReference>
<feature type="chain" id="PRO_5003215373" evidence="4">
    <location>
        <begin position="21"/>
        <end position="220"/>
    </location>
</feature>
<dbReference type="EMBL" id="CP002452">
    <property type="protein sequence ID" value="ADV46928.1"/>
    <property type="molecule type" value="Genomic_DNA"/>
</dbReference>
<dbReference type="InterPro" id="IPR006315">
    <property type="entry name" value="OM_autotransptr_brl_dom"/>
</dbReference>
<reference evidence="7" key="2">
    <citation type="submission" date="2011-01" db="EMBL/GenBank/DDBJ databases">
        <title>The complete genome of Nitratifractor salsuginis DSM 16511.</title>
        <authorList>
            <consortium name="US DOE Joint Genome Institute (JGI-PGF)"/>
            <person name="Lucas S."/>
            <person name="Copeland A."/>
            <person name="Lapidus A."/>
            <person name="Bruce D."/>
            <person name="Goodwin L."/>
            <person name="Pitluck S."/>
            <person name="Kyrpides N."/>
            <person name="Mavromatis K."/>
            <person name="Ivanova N."/>
            <person name="Mikhailova N."/>
            <person name="Zeytun A."/>
            <person name="Detter J.C."/>
            <person name="Tapia R."/>
            <person name="Han C."/>
            <person name="Land M."/>
            <person name="Hauser L."/>
            <person name="Markowitz V."/>
            <person name="Cheng J.-F."/>
            <person name="Hugenholtz P."/>
            <person name="Woyke T."/>
            <person name="Wu D."/>
            <person name="Tindall B."/>
            <person name="Schuetze A."/>
            <person name="Brambilla E."/>
            <person name="Klenk H.-P."/>
            <person name="Eisen J.A."/>
        </authorList>
    </citation>
    <scope>NUCLEOTIDE SEQUENCE [LARGE SCALE GENOMIC DNA]</scope>
    <source>
        <strain evidence="7">DSM 16511 / JCM 12458 / E9I37-1</strain>
    </source>
</reference>
<reference evidence="6 7" key="1">
    <citation type="journal article" date="2011" name="Stand. Genomic Sci.">
        <title>Complete genome sequence of Nitratifractor salsuginis type strain (E9I37-1).</title>
        <authorList>
            <person name="Anderson I."/>
            <person name="Sikorski J."/>
            <person name="Zeytun A."/>
            <person name="Nolan M."/>
            <person name="Lapidus A."/>
            <person name="Lucas S."/>
            <person name="Hammon N."/>
            <person name="Deshpande S."/>
            <person name="Cheng J.F."/>
            <person name="Tapia R."/>
            <person name="Han C."/>
            <person name="Goodwin L."/>
            <person name="Pitluck S."/>
            <person name="Liolios K."/>
            <person name="Pagani I."/>
            <person name="Ivanova N."/>
            <person name="Huntemann M."/>
            <person name="Mavromatis K."/>
            <person name="Ovchinikova G."/>
            <person name="Pati A."/>
            <person name="Chen A."/>
            <person name="Palaniappan K."/>
            <person name="Land M."/>
            <person name="Hauser L."/>
            <person name="Brambilla E.M."/>
            <person name="Ngatchou-Djao O.D."/>
            <person name="Rohde M."/>
            <person name="Tindall B.J."/>
            <person name="Goker M."/>
            <person name="Detter J.C."/>
            <person name="Woyke T."/>
            <person name="Bristow J."/>
            <person name="Eisen J.A."/>
            <person name="Markowitz V."/>
            <person name="Hugenholtz P."/>
            <person name="Klenk H.P."/>
            <person name="Kyrpides N.C."/>
        </authorList>
    </citation>
    <scope>NUCLEOTIDE SEQUENCE [LARGE SCALE GENOMIC DNA]</scope>
    <source>
        <strain evidence="7">DSM 16511 / JCM 12458 / E9I37-1</strain>
    </source>
</reference>
<keyword evidence="7" id="KW-1185">Reference proteome</keyword>
<dbReference type="Proteomes" id="UP000008633">
    <property type="component" value="Chromosome"/>
</dbReference>
<keyword evidence="3" id="KW-0472">Membrane</keyword>
<evidence type="ECO:0000313" key="6">
    <source>
        <dbReference type="EMBL" id="ADV46928.1"/>
    </source>
</evidence>
<evidence type="ECO:0000256" key="2">
    <source>
        <dbReference type="ARBA" id="ARBA00022729"/>
    </source>
</evidence>
<dbReference type="NCBIfam" id="TIGR01414">
    <property type="entry name" value="autotrans_barl"/>
    <property type="match status" value="1"/>
</dbReference>
<dbReference type="HOGENOM" id="CLU_037100_4_0_7"/>
<dbReference type="Gene3D" id="2.40.160.20">
    <property type="match status" value="1"/>
</dbReference>
<gene>
    <name evidence="6" type="ordered locus">Nitsa_1681</name>
</gene>
<dbReference type="eggNOG" id="COG3637">
    <property type="taxonomic scope" value="Bacteria"/>
</dbReference>
<dbReference type="KEGG" id="nsa:Nitsa_1681"/>
<dbReference type="InterPro" id="IPR027385">
    <property type="entry name" value="Beta-barrel_OMP"/>
</dbReference>
<feature type="domain" description="Outer membrane protein beta-barrel" evidence="5">
    <location>
        <begin position="25"/>
        <end position="220"/>
    </location>
</feature>
<evidence type="ECO:0000259" key="5">
    <source>
        <dbReference type="Pfam" id="PF13505"/>
    </source>
</evidence>
<dbReference type="STRING" id="749222.Nitsa_1681"/>
<accession>E6X0Z6</accession>
<proteinExistence type="predicted"/>
<dbReference type="InterPro" id="IPR051692">
    <property type="entry name" value="OMP-like"/>
</dbReference>
<name>E6X0Z6_NITSE</name>
<keyword evidence="2 4" id="KW-0732">Signal</keyword>
<feature type="signal peptide" evidence="4">
    <location>
        <begin position="1"/>
        <end position="20"/>
    </location>
</feature>
<dbReference type="AlphaFoldDB" id="E6X0Z6"/>
<comment type="subcellular location">
    <subcellularLocation>
        <location evidence="1">Membrane</location>
    </subcellularLocation>
</comment>
<dbReference type="SUPFAM" id="SSF56925">
    <property type="entry name" value="OMPA-like"/>
    <property type="match status" value="1"/>
</dbReference>
<dbReference type="RefSeq" id="WP_013554614.1">
    <property type="nucleotide sequence ID" value="NC_014935.1"/>
</dbReference>
<evidence type="ECO:0000256" key="4">
    <source>
        <dbReference type="SAM" id="SignalP"/>
    </source>
</evidence>
<protein>
    <submittedName>
        <fullName evidence="6">Porin</fullName>
    </submittedName>
</protein>
<evidence type="ECO:0000256" key="3">
    <source>
        <dbReference type="ARBA" id="ARBA00023136"/>
    </source>
</evidence>
<sequence length="220" mass="23779">MRRVIFSLTTAVALSSFAMAGGDIVPVAPAPADSWSGFYVGLQAGGIWGNADVNIPAYPSNFSLDPDGFGGGVYAGYNWLLENDFLIGLEVAGNFISADDEGLSGGMGGEKYKVEQNWDAAILLRIGKVIDDTWMPYVTGGVAWTELETSYIPDGGWGSKKDTVNGWTIGAGVEMKLTTNIHARIEYRYTDYDTAQFVHAGPSNVDYNDNRVMVGISYRF</sequence>
<dbReference type="GO" id="GO:0019867">
    <property type="term" value="C:outer membrane"/>
    <property type="evidence" value="ECO:0007669"/>
    <property type="project" value="InterPro"/>
</dbReference>
<organism evidence="6 7">
    <name type="scientific">Nitratifractor salsuginis (strain DSM 16511 / JCM 12458 / E9I37-1)</name>
    <dbReference type="NCBI Taxonomy" id="749222"/>
    <lineage>
        <taxon>Bacteria</taxon>
        <taxon>Pseudomonadati</taxon>
        <taxon>Campylobacterota</taxon>
        <taxon>Epsilonproteobacteria</taxon>
        <taxon>Campylobacterales</taxon>
        <taxon>Sulfurovaceae</taxon>
        <taxon>Nitratifractor</taxon>
    </lineage>
</organism>
<evidence type="ECO:0000256" key="1">
    <source>
        <dbReference type="ARBA" id="ARBA00004370"/>
    </source>
</evidence>
<evidence type="ECO:0000313" key="7">
    <source>
        <dbReference type="Proteomes" id="UP000008633"/>
    </source>
</evidence>
<dbReference type="PANTHER" id="PTHR34001">
    <property type="entry name" value="BLL7405 PROTEIN"/>
    <property type="match status" value="1"/>
</dbReference>
<dbReference type="InterPro" id="IPR011250">
    <property type="entry name" value="OMP/PagP_B-barrel"/>
</dbReference>
<dbReference type="Pfam" id="PF13505">
    <property type="entry name" value="OMP_b-brl"/>
    <property type="match status" value="1"/>
</dbReference>
<dbReference type="OrthoDB" id="9815357at2"/>